<dbReference type="AlphaFoldDB" id="A0A1J4K9Z1"/>
<evidence type="ECO:0000313" key="3">
    <source>
        <dbReference type="EMBL" id="OHT06261.1"/>
    </source>
</evidence>
<organism evidence="3 4">
    <name type="scientific">Tritrichomonas foetus</name>
    <dbReference type="NCBI Taxonomy" id="1144522"/>
    <lineage>
        <taxon>Eukaryota</taxon>
        <taxon>Metamonada</taxon>
        <taxon>Parabasalia</taxon>
        <taxon>Tritrichomonadida</taxon>
        <taxon>Tritrichomonadidae</taxon>
        <taxon>Tritrichomonas</taxon>
    </lineage>
</organism>
<dbReference type="InterPro" id="IPR032740">
    <property type="entry name" value="GxDLY"/>
</dbReference>
<sequence length="214" mass="24437">MLLFFVGLFKTIQSLTFYNPAENSLNIIQNRGFLPDMQNSYARWPNKAMDIKNDAYKTGMKCSATVKIIFYTNSSHLYINYTKSKIYTYQHLSHWATSGFALYGADEDGSLHLCMPEIEPNTFTTFSALLNYYLLPEKITEYHLILLSFDEVNQLNIGVADGSYFEYAKSLNERPVVLYGTSIMHGACPCHAGNTWPNMLHRSLDFPIFNMGVT</sequence>
<protein>
    <submittedName>
        <fullName evidence="3">Uncharacterized protein</fullName>
    </submittedName>
</protein>
<dbReference type="GeneID" id="94839253"/>
<accession>A0A1J4K9Z1</accession>
<dbReference type="InterPro" id="IPR013830">
    <property type="entry name" value="SGNH_hydro"/>
</dbReference>
<dbReference type="Pfam" id="PF14607">
    <property type="entry name" value="GxDLY"/>
    <property type="match status" value="1"/>
</dbReference>
<proteinExistence type="predicted"/>
<dbReference type="Pfam" id="PF14606">
    <property type="entry name" value="Lipase_GDSL_3"/>
    <property type="match status" value="1"/>
</dbReference>
<dbReference type="Gene3D" id="3.40.50.1110">
    <property type="entry name" value="SGNH hydrolase"/>
    <property type="match status" value="1"/>
</dbReference>
<evidence type="ECO:0000313" key="4">
    <source>
        <dbReference type="Proteomes" id="UP000179807"/>
    </source>
</evidence>
<dbReference type="EMBL" id="MLAK01000731">
    <property type="protein sequence ID" value="OHT06261.1"/>
    <property type="molecule type" value="Genomic_DNA"/>
</dbReference>
<feature type="domain" description="SGNH hydrolase-type esterase N-terminal" evidence="2">
    <location>
        <begin position="16"/>
        <end position="163"/>
    </location>
</feature>
<dbReference type="VEuPathDB" id="TrichDB:TRFO_25751"/>
<comment type="caution">
    <text evidence="3">The sequence shown here is derived from an EMBL/GenBank/DDBJ whole genome shotgun (WGS) entry which is preliminary data.</text>
</comment>
<dbReference type="InterPro" id="IPR036514">
    <property type="entry name" value="SGNH_hydro_sf"/>
</dbReference>
<reference evidence="3" key="1">
    <citation type="submission" date="2016-10" db="EMBL/GenBank/DDBJ databases">
        <authorList>
            <person name="Benchimol M."/>
            <person name="Almeida L.G."/>
            <person name="Vasconcelos A.T."/>
            <person name="Perreira-Neves A."/>
            <person name="Rosa I.A."/>
            <person name="Tasca T."/>
            <person name="Bogo M.R."/>
            <person name="de Souza W."/>
        </authorList>
    </citation>
    <scope>NUCLEOTIDE SEQUENCE [LARGE SCALE GENOMIC DNA]</scope>
    <source>
        <strain evidence="3">K</strain>
    </source>
</reference>
<dbReference type="Gene3D" id="2.60.120.260">
    <property type="entry name" value="Galactose-binding domain-like"/>
    <property type="match status" value="1"/>
</dbReference>
<name>A0A1J4K9Z1_9EUKA</name>
<dbReference type="Proteomes" id="UP000179807">
    <property type="component" value="Unassembled WGS sequence"/>
</dbReference>
<evidence type="ECO:0000259" key="1">
    <source>
        <dbReference type="Pfam" id="PF14606"/>
    </source>
</evidence>
<evidence type="ECO:0000259" key="2">
    <source>
        <dbReference type="Pfam" id="PF14607"/>
    </source>
</evidence>
<gene>
    <name evidence="3" type="ORF">TRFO_25751</name>
</gene>
<dbReference type="RefSeq" id="XP_068359397.1">
    <property type="nucleotide sequence ID" value="XM_068504549.1"/>
</dbReference>
<keyword evidence="4" id="KW-1185">Reference proteome</keyword>
<feature type="domain" description="SGNH hydrolase-type esterase" evidence="1">
    <location>
        <begin position="173"/>
        <end position="213"/>
    </location>
</feature>